<proteinExistence type="predicted"/>
<dbReference type="PANTHER" id="PTHR40076:SF1">
    <property type="entry name" value="MEMBRANE PROTEIN"/>
    <property type="match status" value="1"/>
</dbReference>
<evidence type="ECO:0008006" key="3">
    <source>
        <dbReference type="Google" id="ProtNLM"/>
    </source>
</evidence>
<protein>
    <recommendedName>
        <fullName evidence="3">Glycerophosphoryl diester phosphodiesterase membrane domain-containing protein</fullName>
    </recommendedName>
</protein>
<gene>
    <name evidence="2" type="ORF">S01H1_54993</name>
</gene>
<sequence>AILAPLYAGQHLLALKVVRREPVVFKELFTGLSKWSPILLAYLLVGLLTLLGSVALIIPGIIVALMYSFMLIRFLDPQEGERSVRVTEAMSESVRITKGYRGTIFGIGLLLAIPYMVLVILLWISTYNPGIPSWLIDIVAILSGTLFLGPVQATSYMVVYDHALKHPRG</sequence>
<keyword evidence="1" id="KW-0812">Transmembrane</keyword>
<organism evidence="2">
    <name type="scientific">marine sediment metagenome</name>
    <dbReference type="NCBI Taxonomy" id="412755"/>
    <lineage>
        <taxon>unclassified sequences</taxon>
        <taxon>metagenomes</taxon>
        <taxon>ecological metagenomes</taxon>
    </lineage>
</organism>
<evidence type="ECO:0000313" key="2">
    <source>
        <dbReference type="EMBL" id="GAG21674.1"/>
    </source>
</evidence>
<feature type="non-terminal residue" evidence="2">
    <location>
        <position position="1"/>
    </location>
</feature>
<feature type="transmembrane region" description="Helical" evidence="1">
    <location>
        <begin position="131"/>
        <end position="159"/>
    </location>
</feature>
<keyword evidence="1" id="KW-0472">Membrane</keyword>
<name>X0VTC1_9ZZZZ</name>
<dbReference type="PANTHER" id="PTHR40076">
    <property type="entry name" value="MEMBRANE PROTEIN-RELATED"/>
    <property type="match status" value="1"/>
</dbReference>
<evidence type="ECO:0000256" key="1">
    <source>
        <dbReference type="SAM" id="Phobius"/>
    </source>
</evidence>
<comment type="caution">
    <text evidence="2">The sequence shown here is derived from an EMBL/GenBank/DDBJ whole genome shotgun (WGS) entry which is preliminary data.</text>
</comment>
<dbReference type="EMBL" id="BARS01035714">
    <property type="protein sequence ID" value="GAG21674.1"/>
    <property type="molecule type" value="Genomic_DNA"/>
</dbReference>
<dbReference type="AlphaFoldDB" id="X0VTC1"/>
<accession>X0VTC1</accession>
<feature type="transmembrane region" description="Helical" evidence="1">
    <location>
        <begin position="39"/>
        <end position="72"/>
    </location>
</feature>
<keyword evidence="1" id="KW-1133">Transmembrane helix</keyword>
<reference evidence="2" key="1">
    <citation type="journal article" date="2014" name="Front. Microbiol.">
        <title>High frequency of phylogenetically diverse reductive dehalogenase-homologous genes in deep subseafloor sedimentary metagenomes.</title>
        <authorList>
            <person name="Kawai M."/>
            <person name="Futagami T."/>
            <person name="Toyoda A."/>
            <person name="Takaki Y."/>
            <person name="Nishi S."/>
            <person name="Hori S."/>
            <person name="Arai W."/>
            <person name="Tsubouchi T."/>
            <person name="Morono Y."/>
            <person name="Uchiyama I."/>
            <person name="Ito T."/>
            <person name="Fujiyama A."/>
            <person name="Inagaki F."/>
            <person name="Takami H."/>
        </authorList>
    </citation>
    <scope>NUCLEOTIDE SEQUENCE</scope>
    <source>
        <strain evidence="2">Expedition CK06-06</strain>
    </source>
</reference>
<dbReference type="InterPro" id="IPR010380">
    <property type="entry name" value="DUF975"/>
</dbReference>
<feature type="transmembrane region" description="Helical" evidence="1">
    <location>
        <begin position="104"/>
        <end position="125"/>
    </location>
</feature>